<dbReference type="RefSeq" id="WP_338521919.1">
    <property type="nucleotide sequence ID" value="NZ_CP135136.1"/>
</dbReference>
<dbReference type="SUPFAM" id="SSF74982">
    <property type="entry name" value="Small protein B (SmpB)"/>
    <property type="match status" value="1"/>
</dbReference>
<evidence type="ECO:0000256" key="1">
    <source>
        <dbReference type="ARBA" id="ARBA00022490"/>
    </source>
</evidence>
<sequence>MHIYKKNISSIIASNKKAYFNYYIENIYDAGIILKGWEVKSIRINSINLTNSIILVKNEEIFLLNTHIQPIQNVIKNFYVETKRTRKLLLKYKEIKKLIGSIKQKGYTLIPLEFYWKNNLIKVKISLAKGKKKYDKRLDIKNKEWSRYQQKTLKNYLKLTNIH</sequence>
<comment type="subcellular location">
    <subcellularLocation>
        <location evidence="3">Cytoplasm</location>
    </subcellularLocation>
    <text evidence="3">The tmRNA-SmpB complex associates with stalled 70S ribosomes.</text>
</comment>
<evidence type="ECO:0000313" key="4">
    <source>
        <dbReference type="EMBL" id="WWR12211.1"/>
    </source>
</evidence>
<accession>A0ABZ2H0C3</accession>
<evidence type="ECO:0000256" key="2">
    <source>
        <dbReference type="ARBA" id="ARBA00022884"/>
    </source>
</evidence>
<keyword evidence="1 3" id="KW-0963">Cytoplasm</keyword>
<evidence type="ECO:0000313" key="5">
    <source>
        <dbReference type="Proteomes" id="UP001360424"/>
    </source>
</evidence>
<dbReference type="CDD" id="cd09294">
    <property type="entry name" value="SmpB"/>
    <property type="match status" value="1"/>
</dbReference>
<dbReference type="Gene3D" id="2.40.280.10">
    <property type="match status" value="1"/>
</dbReference>
<dbReference type="Pfam" id="PF01668">
    <property type="entry name" value="SmpB"/>
    <property type="match status" value="1"/>
</dbReference>
<keyword evidence="5" id="KW-1185">Reference proteome</keyword>
<dbReference type="InterPro" id="IPR000037">
    <property type="entry name" value="SsrA-bd_prot"/>
</dbReference>
<dbReference type="NCBIfam" id="NF003843">
    <property type="entry name" value="PRK05422.1"/>
    <property type="match status" value="1"/>
</dbReference>
<dbReference type="NCBIfam" id="TIGR00086">
    <property type="entry name" value="smpB"/>
    <property type="match status" value="1"/>
</dbReference>
<dbReference type="PANTHER" id="PTHR30308">
    <property type="entry name" value="TMRNA-BINDING COMPONENT OF TRANS-TRANSLATION TAGGING COMPLEX"/>
    <property type="match status" value="1"/>
</dbReference>
<dbReference type="PANTHER" id="PTHR30308:SF2">
    <property type="entry name" value="SSRA-BINDING PROTEIN"/>
    <property type="match status" value="1"/>
</dbReference>
<dbReference type="Proteomes" id="UP001360424">
    <property type="component" value="Chromosome"/>
</dbReference>
<evidence type="ECO:0000256" key="3">
    <source>
        <dbReference type="HAMAP-Rule" id="MF_00023"/>
    </source>
</evidence>
<name>A0ABZ2H0C3_9GAMM</name>
<gene>
    <name evidence="3 4" type="primary">smpB</name>
    <name evidence="4" type="ORF">RQL38_01110</name>
</gene>
<protein>
    <recommendedName>
        <fullName evidence="3">SsrA-binding protein</fullName>
    </recommendedName>
    <alternativeName>
        <fullName evidence="3">Small protein B</fullName>
    </alternativeName>
</protein>
<proteinExistence type="inferred from homology"/>
<comment type="function">
    <text evidence="3">Required for rescue of stalled ribosomes mediated by trans-translation. Binds to transfer-messenger RNA (tmRNA), required for stable association of tmRNA with ribosomes. tmRNA and SmpB together mimic tRNA shape, replacing the anticodon stem-loop with SmpB. tmRNA is encoded by the ssrA gene; the 2 termini fold to resemble tRNA(Ala) and it encodes a 'tag peptide', a short internal open reading frame. During trans-translation Ala-aminoacylated tmRNA acts like a tRNA, entering the A-site of stalled ribosomes, displacing the stalled mRNA. The ribosome then switches to translate the ORF on the tmRNA; the nascent peptide is terminated with the 'tag peptide' encoded by the tmRNA and targeted for degradation. The ribosome is freed to recommence translation, which seems to be the essential function of trans-translation.</text>
</comment>
<dbReference type="PROSITE" id="PS01317">
    <property type="entry name" value="SSRP"/>
    <property type="match status" value="1"/>
</dbReference>
<dbReference type="InterPro" id="IPR020081">
    <property type="entry name" value="SsrA-bd_prot_CS"/>
</dbReference>
<comment type="similarity">
    <text evidence="3">Belongs to the SmpB family.</text>
</comment>
<dbReference type="HAMAP" id="MF_00023">
    <property type="entry name" value="SmpB"/>
    <property type="match status" value="1"/>
</dbReference>
<dbReference type="InterPro" id="IPR023620">
    <property type="entry name" value="SmpB"/>
</dbReference>
<reference evidence="4" key="1">
    <citation type="submission" date="2023-09" db="EMBL/GenBank/DDBJ databases">
        <title>Genomes of two closely related lineages of the louse Polyplax serrata with different host specificities.</title>
        <authorList>
            <person name="Martinu J."/>
            <person name="Tarabai H."/>
            <person name="Stefka J."/>
            <person name="Hypsa V."/>
        </authorList>
    </citation>
    <scope>NUCLEOTIDE SEQUENCE [LARGE SCALE GENOMIC DNA]</scope>
    <source>
        <strain evidence="4">HR10_N</strain>
    </source>
</reference>
<dbReference type="EMBL" id="CP135136">
    <property type="protein sequence ID" value="WWR12211.1"/>
    <property type="molecule type" value="Genomic_DNA"/>
</dbReference>
<keyword evidence="2 3" id="KW-0694">RNA-binding</keyword>
<organism evidence="4 5">
    <name type="scientific">Candidatus Legionella polyplacis</name>
    <dbReference type="NCBI Taxonomy" id="2005262"/>
    <lineage>
        <taxon>Bacteria</taxon>
        <taxon>Pseudomonadati</taxon>
        <taxon>Pseudomonadota</taxon>
        <taxon>Gammaproteobacteria</taxon>
        <taxon>Legionellales</taxon>
        <taxon>Legionellaceae</taxon>
        <taxon>Legionella</taxon>
    </lineage>
</organism>